<feature type="compositionally biased region" description="Basic and acidic residues" evidence="1">
    <location>
        <begin position="107"/>
        <end position="132"/>
    </location>
</feature>
<keyword evidence="3" id="KW-1185">Reference proteome</keyword>
<proteinExistence type="predicted"/>
<evidence type="ECO:0000313" key="2">
    <source>
        <dbReference type="EMBL" id="PHH83050.1"/>
    </source>
</evidence>
<sequence>MTMFFSPLGCREDKEKLDGGCGSVLQAPLPAGKALAQGAVANTAGGGSLGQGDDDDGLTSLSVNAQFVTRVELSQSNTLLIHDDVDSRLSSTLQLPRQPGRLCCTEDAEHTETAHRDGVQRRSTETEHKDGVQIRSTDTEYGGQRTEDRGQRPEARGQRPEDTVQRPEYRVHRPEYTGQSRRLVVSTAISLPQLPRRAIKSKLQVECRYMHAAIGTWPPSCRQAASTVGPCVVGPPSPRQCAMLQCAMCVGLGVVLDSSAPDKEAKEEKELKEKKRVATPGCRTKMTRAKKTHAHILVEWLAVSSQARKKGSQSYNQHVSGGQGHRHVQAPAAIAWRL</sequence>
<name>A0A2C5ZT96_9HYPO</name>
<evidence type="ECO:0000256" key="1">
    <source>
        <dbReference type="SAM" id="MobiDB-lite"/>
    </source>
</evidence>
<dbReference type="EMBL" id="NJEU01000029">
    <property type="protein sequence ID" value="PHH83050.1"/>
    <property type="molecule type" value="Genomic_DNA"/>
</dbReference>
<organism evidence="2 3">
    <name type="scientific">Ophiocordyceps australis</name>
    <dbReference type="NCBI Taxonomy" id="1399860"/>
    <lineage>
        <taxon>Eukaryota</taxon>
        <taxon>Fungi</taxon>
        <taxon>Dikarya</taxon>
        <taxon>Ascomycota</taxon>
        <taxon>Pezizomycotina</taxon>
        <taxon>Sordariomycetes</taxon>
        <taxon>Hypocreomycetidae</taxon>
        <taxon>Hypocreales</taxon>
        <taxon>Ophiocordycipitaceae</taxon>
        <taxon>Ophiocordyceps</taxon>
    </lineage>
</organism>
<comment type="caution">
    <text evidence="2">The sequence shown here is derived from an EMBL/GenBank/DDBJ whole genome shotgun (WGS) entry which is preliminary data.</text>
</comment>
<reference evidence="2 3" key="1">
    <citation type="submission" date="2017-06" db="EMBL/GenBank/DDBJ databases">
        <title>Ant-infecting Ophiocordyceps genomes reveal a high diversity of potential behavioral manipulation genes and a possible major role for enterotoxins.</title>
        <authorList>
            <person name="De Bekker C."/>
            <person name="Evans H.C."/>
            <person name="Brachmann A."/>
            <person name="Hughes D.P."/>
        </authorList>
    </citation>
    <scope>NUCLEOTIDE SEQUENCE [LARGE SCALE GENOMIC DNA]</scope>
    <source>
        <strain evidence="2 3">1348a</strain>
    </source>
</reference>
<dbReference type="Proteomes" id="UP000224854">
    <property type="component" value="Unassembled WGS sequence"/>
</dbReference>
<dbReference type="AlphaFoldDB" id="A0A2C5ZT96"/>
<feature type="region of interest" description="Disordered" evidence="1">
    <location>
        <begin position="103"/>
        <end position="165"/>
    </location>
</feature>
<protein>
    <submittedName>
        <fullName evidence="2">Uncharacterized protein</fullName>
    </submittedName>
</protein>
<feature type="compositionally biased region" description="Basic and acidic residues" evidence="1">
    <location>
        <begin position="145"/>
        <end position="165"/>
    </location>
</feature>
<evidence type="ECO:0000313" key="3">
    <source>
        <dbReference type="Proteomes" id="UP000224854"/>
    </source>
</evidence>
<gene>
    <name evidence="2" type="ORF">CDD82_3708</name>
</gene>
<accession>A0A2C5ZT96</accession>